<keyword evidence="2" id="KW-0479">Metal-binding</keyword>
<dbReference type="InterPro" id="IPR001818">
    <property type="entry name" value="Pept_M10_metallopeptidase"/>
</dbReference>
<evidence type="ECO:0000313" key="7">
    <source>
        <dbReference type="EMBL" id="RLV50048.1"/>
    </source>
</evidence>
<evidence type="ECO:0000256" key="3">
    <source>
        <dbReference type="ARBA" id="ARBA00022801"/>
    </source>
</evidence>
<dbReference type="OrthoDB" id="4297752at2"/>
<evidence type="ECO:0000256" key="2">
    <source>
        <dbReference type="ARBA" id="ARBA00022723"/>
    </source>
</evidence>
<dbReference type="RefSeq" id="WP_121805812.1">
    <property type="nucleotide sequence ID" value="NZ_RDBE01000006.1"/>
</dbReference>
<reference evidence="7 8" key="1">
    <citation type="submission" date="2018-10" db="EMBL/GenBank/DDBJ databases">
        <title>Marmoricola sp. 4Q3S-7 whole genome shotgun sequence.</title>
        <authorList>
            <person name="Li F."/>
        </authorList>
    </citation>
    <scope>NUCLEOTIDE SEQUENCE [LARGE SCALE GENOMIC DNA]</scope>
    <source>
        <strain evidence="7 8">4Q3S-7</strain>
    </source>
</reference>
<dbReference type="Pfam" id="PF00413">
    <property type="entry name" value="Peptidase_M10"/>
    <property type="match status" value="1"/>
</dbReference>
<sequence>MLSPRVRALLLRLTAWWAPLLALVTVTAPPVAEAAPKTAAPIAPYAFEATQARGSYQAVGWNPCRAISVRVNLAHAPRHSLRVVQQALTQVAAATGIDIRYAGLSHHTPGFLRHYGVLVAWSTPARQRTLAGPIVGLGASRWRQPAGGSRHYVRGAVTLDGPALRHAGAARQLAVLEHELGHVMGLAHVGDRNQLMYPVIGRVSSYAAGDLAGLAALGSLPCS</sequence>
<evidence type="ECO:0000313" key="8">
    <source>
        <dbReference type="Proteomes" id="UP000281708"/>
    </source>
</evidence>
<dbReference type="AlphaFoldDB" id="A0A3L8P6I0"/>
<gene>
    <name evidence="7" type="ORF">D9V37_09300</name>
</gene>
<evidence type="ECO:0000256" key="5">
    <source>
        <dbReference type="SAM" id="SignalP"/>
    </source>
</evidence>
<proteinExistence type="predicted"/>
<dbReference type="EMBL" id="RDBE01000006">
    <property type="protein sequence ID" value="RLV50048.1"/>
    <property type="molecule type" value="Genomic_DNA"/>
</dbReference>
<dbReference type="SUPFAM" id="SSF55486">
    <property type="entry name" value="Metalloproteases ('zincins'), catalytic domain"/>
    <property type="match status" value="1"/>
</dbReference>
<dbReference type="InterPro" id="IPR024079">
    <property type="entry name" value="MetalloPept_cat_dom_sf"/>
</dbReference>
<feature type="chain" id="PRO_5018114105" description="Peptidase M10 metallopeptidase domain-containing protein" evidence="5">
    <location>
        <begin position="35"/>
        <end position="223"/>
    </location>
</feature>
<organism evidence="7 8">
    <name type="scientific">Nocardioides mangrovicus</name>
    <dbReference type="NCBI Taxonomy" id="2478913"/>
    <lineage>
        <taxon>Bacteria</taxon>
        <taxon>Bacillati</taxon>
        <taxon>Actinomycetota</taxon>
        <taxon>Actinomycetes</taxon>
        <taxon>Propionibacteriales</taxon>
        <taxon>Nocardioidaceae</taxon>
        <taxon>Nocardioides</taxon>
    </lineage>
</organism>
<dbReference type="GO" id="GO:0004222">
    <property type="term" value="F:metalloendopeptidase activity"/>
    <property type="evidence" value="ECO:0007669"/>
    <property type="project" value="InterPro"/>
</dbReference>
<feature type="signal peptide" evidence="5">
    <location>
        <begin position="1"/>
        <end position="34"/>
    </location>
</feature>
<dbReference type="GO" id="GO:0031012">
    <property type="term" value="C:extracellular matrix"/>
    <property type="evidence" value="ECO:0007669"/>
    <property type="project" value="InterPro"/>
</dbReference>
<dbReference type="Proteomes" id="UP000281708">
    <property type="component" value="Unassembled WGS sequence"/>
</dbReference>
<feature type="domain" description="Peptidase M10 metallopeptidase" evidence="6">
    <location>
        <begin position="171"/>
        <end position="202"/>
    </location>
</feature>
<dbReference type="Gene3D" id="3.40.390.10">
    <property type="entry name" value="Collagenase (Catalytic Domain)"/>
    <property type="match status" value="1"/>
</dbReference>
<keyword evidence="4" id="KW-0862">Zinc</keyword>
<dbReference type="GO" id="GO:0006508">
    <property type="term" value="P:proteolysis"/>
    <property type="evidence" value="ECO:0007669"/>
    <property type="project" value="UniProtKB-KW"/>
</dbReference>
<evidence type="ECO:0000256" key="4">
    <source>
        <dbReference type="ARBA" id="ARBA00022833"/>
    </source>
</evidence>
<keyword evidence="3" id="KW-0378">Hydrolase</keyword>
<accession>A0A3L8P6I0</accession>
<name>A0A3L8P6I0_9ACTN</name>
<protein>
    <recommendedName>
        <fullName evidence="6">Peptidase M10 metallopeptidase domain-containing protein</fullName>
    </recommendedName>
</protein>
<dbReference type="GO" id="GO:0008270">
    <property type="term" value="F:zinc ion binding"/>
    <property type="evidence" value="ECO:0007669"/>
    <property type="project" value="InterPro"/>
</dbReference>
<comment type="caution">
    <text evidence="7">The sequence shown here is derived from an EMBL/GenBank/DDBJ whole genome shotgun (WGS) entry which is preliminary data.</text>
</comment>
<keyword evidence="5" id="KW-0732">Signal</keyword>
<keyword evidence="8" id="KW-1185">Reference proteome</keyword>
<evidence type="ECO:0000256" key="1">
    <source>
        <dbReference type="ARBA" id="ARBA00022670"/>
    </source>
</evidence>
<evidence type="ECO:0000259" key="6">
    <source>
        <dbReference type="Pfam" id="PF00413"/>
    </source>
</evidence>
<keyword evidence="1" id="KW-0645">Protease</keyword>